<dbReference type="Gene3D" id="1.10.1740.10">
    <property type="match status" value="1"/>
</dbReference>
<evidence type="ECO:0000256" key="4">
    <source>
        <dbReference type="ARBA" id="ARBA00023125"/>
    </source>
</evidence>
<dbReference type="InterPro" id="IPR014284">
    <property type="entry name" value="RNA_pol_sigma-70_dom"/>
</dbReference>
<sequence length="186" mass="21261">MEQSDEALVQACRAGSQAAWELLVERYQRLVFSIARHTGLDQEQSADVFQRVFTTLVERVDRIEQPASIRSWLITTTRHEAWRLSRQERARRHGAEQEGPLEISQADEAQMPDILIMRLEEQHMVYSAVQALNERCRGLLIMLFYQAEPPPYADIAAALQMSEGSIGPTRARCLKKLRQLLEDGGI</sequence>
<dbReference type="NCBIfam" id="TIGR02937">
    <property type="entry name" value="sigma70-ECF"/>
    <property type="match status" value="1"/>
</dbReference>
<dbReference type="InterPro" id="IPR036388">
    <property type="entry name" value="WH-like_DNA-bd_sf"/>
</dbReference>
<protein>
    <recommendedName>
        <fullName evidence="6">RNA polymerase sigma-70 region 2 domain-containing protein</fullName>
    </recommendedName>
</protein>
<dbReference type="InterPro" id="IPR007627">
    <property type="entry name" value="RNA_pol_sigma70_r2"/>
</dbReference>
<gene>
    <name evidence="7" type="ORF">SE17_05370</name>
</gene>
<dbReference type="GO" id="GO:0006352">
    <property type="term" value="P:DNA-templated transcription initiation"/>
    <property type="evidence" value="ECO:0007669"/>
    <property type="project" value="InterPro"/>
</dbReference>
<evidence type="ECO:0000256" key="1">
    <source>
        <dbReference type="ARBA" id="ARBA00010641"/>
    </source>
</evidence>
<evidence type="ECO:0000256" key="3">
    <source>
        <dbReference type="ARBA" id="ARBA00023082"/>
    </source>
</evidence>
<dbReference type="Pfam" id="PF04542">
    <property type="entry name" value="Sigma70_r2"/>
    <property type="match status" value="1"/>
</dbReference>
<dbReference type="AlphaFoldDB" id="A0A0P9DKX4"/>
<comment type="similarity">
    <text evidence="1">Belongs to the sigma-70 factor family. ECF subfamily.</text>
</comment>
<keyword evidence="4" id="KW-0238">DNA-binding</keyword>
<dbReference type="GO" id="GO:0016987">
    <property type="term" value="F:sigma factor activity"/>
    <property type="evidence" value="ECO:0007669"/>
    <property type="project" value="UniProtKB-KW"/>
</dbReference>
<dbReference type="InterPro" id="IPR013324">
    <property type="entry name" value="RNA_pol_sigma_r3/r4-like"/>
</dbReference>
<dbReference type="SUPFAM" id="SSF88946">
    <property type="entry name" value="Sigma2 domain of RNA polymerase sigma factors"/>
    <property type="match status" value="1"/>
</dbReference>
<dbReference type="Proteomes" id="UP000050509">
    <property type="component" value="Unassembled WGS sequence"/>
</dbReference>
<keyword evidence="2" id="KW-0805">Transcription regulation</keyword>
<comment type="caution">
    <text evidence="7">The sequence shown here is derived from an EMBL/GenBank/DDBJ whole genome shotgun (WGS) entry which is preliminary data.</text>
</comment>
<name>A0A0P9DKX4_9CHLR</name>
<evidence type="ECO:0000256" key="2">
    <source>
        <dbReference type="ARBA" id="ARBA00023015"/>
    </source>
</evidence>
<accession>A0A0P9DKX4</accession>
<organism evidence="7 8">
    <name type="scientific">Kouleothrix aurantiaca</name>
    <dbReference type="NCBI Taxonomy" id="186479"/>
    <lineage>
        <taxon>Bacteria</taxon>
        <taxon>Bacillati</taxon>
        <taxon>Chloroflexota</taxon>
        <taxon>Chloroflexia</taxon>
        <taxon>Chloroflexales</taxon>
        <taxon>Roseiflexineae</taxon>
        <taxon>Roseiflexaceae</taxon>
        <taxon>Kouleothrix</taxon>
    </lineage>
</organism>
<feature type="domain" description="RNA polymerase sigma-70 region 2" evidence="6">
    <location>
        <begin position="23"/>
        <end position="89"/>
    </location>
</feature>
<dbReference type="GO" id="GO:0003677">
    <property type="term" value="F:DNA binding"/>
    <property type="evidence" value="ECO:0007669"/>
    <property type="project" value="UniProtKB-KW"/>
</dbReference>
<dbReference type="InterPro" id="IPR039425">
    <property type="entry name" value="RNA_pol_sigma-70-like"/>
</dbReference>
<keyword evidence="8" id="KW-1185">Reference proteome</keyword>
<dbReference type="SUPFAM" id="SSF88659">
    <property type="entry name" value="Sigma3 and sigma4 domains of RNA polymerase sigma factors"/>
    <property type="match status" value="1"/>
</dbReference>
<evidence type="ECO:0000256" key="5">
    <source>
        <dbReference type="ARBA" id="ARBA00023163"/>
    </source>
</evidence>
<reference evidence="7 8" key="1">
    <citation type="submission" date="2015-09" db="EMBL/GenBank/DDBJ databases">
        <title>Draft genome sequence of Kouleothrix aurantiaca JCM 19913.</title>
        <authorList>
            <person name="Hemp J."/>
        </authorList>
    </citation>
    <scope>NUCLEOTIDE SEQUENCE [LARGE SCALE GENOMIC DNA]</scope>
    <source>
        <strain evidence="7 8">COM-B</strain>
    </source>
</reference>
<proteinExistence type="inferred from homology"/>
<keyword evidence="5" id="KW-0804">Transcription</keyword>
<dbReference type="InterPro" id="IPR013325">
    <property type="entry name" value="RNA_pol_sigma_r2"/>
</dbReference>
<dbReference type="PANTHER" id="PTHR43133">
    <property type="entry name" value="RNA POLYMERASE ECF-TYPE SIGMA FACTO"/>
    <property type="match status" value="1"/>
</dbReference>
<evidence type="ECO:0000313" key="7">
    <source>
        <dbReference type="EMBL" id="KPV54177.1"/>
    </source>
</evidence>
<keyword evidence="3" id="KW-0731">Sigma factor</keyword>
<dbReference type="PANTHER" id="PTHR43133:SF8">
    <property type="entry name" value="RNA POLYMERASE SIGMA FACTOR HI_1459-RELATED"/>
    <property type="match status" value="1"/>
</dbReference>
<evidence type="ECO:0000259" key="6">
    <source>
        <dbReference type="Pfam" id="PF04542"/>
    </source>
</evidence>
<evidence type="ECO:0000313" key="8">
    <source>
        <dbReference type="Proteomes" id="UP000050509"/>
    </source>
</evidence>
<dbReference type="Gene3D" id="1.10.10.10">
    <property type="entry name" value="Winged helix-like DNA-binding domain superfamily/Winged helix DNA-binding domain"/>
    <property type="match status" value="1"/>
</dbReference>
<dbReference type="EMBL" id="LJCR01000100">
    <property type="protein sequence ID" value="KPV54177.1"/>
    <property type="molecule type" value="Genomic_DNA"/>
</dbReference>